<dbReference type="GO" id="GO:0005634">
    <property type="term" value="C:nucleus"/>
    <property type="evidence" value="ECO:0007669"/>
    <property type="project" value="TreeGrafter"/>
</dbReference>
<feature type="non-terminal residue" evidence="4">
    <location>
        <position position="1"/>
    </location>
</feature>
<dbReference type="PANTHER" id="PTHR10943">
    <property type="entry name" value="26S PROTEASOME NON-ATPASE REGULATORY SUBUNIT"/>
    <property type="match status" value="1"/>
</dbReference>
<dbReference type="Gene3D" id="1.25.10.10">
    <property type="entry name" value="Leucine-rich Repeat Variant"/>
    <property type="match status" value="1"/>
</dbReference>
<dbReference type="EMBL" id="CAKXAJ010004978">
    <property type="protein sequence ID" value="CAH2208967.1"/>
    <property type="molecule type" value="Genomic_DNA"/>
</dbReference>
<dbReference type="PANTHER" id="PTHR10943:SF1">
    <property type="entry name" value="26S PROTEASOME NON-ATPASE REGULATORY SUBUNIT 2"/>
    <property type="match status" value="1"/>
</dbReference>
<keyword evidence="2" id="KW-0647">Proteasome</keyword>
<dbReference type="InterPro" id="IPR016024">
    <property type="entry name" value="ARM-type_fold"/>
</dbReference>
<keyword evidence="5" id="KW-1185">Reference proteome</keyword>
<feature type="region of interest" description="Disordered" evidence="3">
    <location>
        <begin position="1"/>
        <end position="27"/>
    </location>
</feature>
<evidence type="ECO:0000313" key="4">
    <source>
        <dbReference type="EMBL" id="CAH2208967.1"/>
    </source>
</evidence>
<organism evidence="4 5">
    <name type="scientific">Pararge aegeria aegeria</name>
    <dbReference type="NCBI Taxonomy" id="348720"/>
    <lineage>
        <taxon>Eukaryota</taxon>
        <taxon>Metazoa</taxon>
        <taxon>Ecdysozoa</taxon>
        <taxon>Arthropoda</taxon>
        <taxon>Hexapoda</taxon>
        <taxon>Insecta</taxon>
        <taxon>Pterygota</taxon>
        <taxon>Neoptera</taxon>
        <taxon>Endopterygota</taxon>
        <taxon>Lepidoptera</taxon>
        <taxon>Glossata</taxon>
        <taxon>Ditrysia</taxon>
        <taxon>Papilionoidea</taxon>
        <taxon>Nymphalidae</taxon>
        <taxon>Satyrinae</taxon>
        <taxon>Satyrini</taxon>
        <taxon>Parargina</taxon>
        <taxon>Pararge</taxon>
    </lineage>
</organism>
<proteinExistence type="predicted"/>
<reference evidence="4" key="1">
    <citation type="submission" date="2022-03" db="EMBL/GenBank/DDBJ databases">
        <authorList>
            <person name="Lindestad O."/>
        </authorList>
    </citation>
    <scope>NUCLEOTIDE SEQUENCE</scope>
</reference>
<feature type="compositionally biased region" description="Basic and acidic residues" evidence="3">
    <location>
        <begin position="9"/>
        <end position="26"/>
    </location>
</feature>
<gene>
    <name evidence="4" type="primary">jg26414</name>
    <name evidence="4" type="ORF">PAEG_LOCUS1420</name>
</gene>
<dbReference type="AlphaFoldDB" id="A0A8S4QGC9"/>
<feature type="non-terminal residue" evidence="4">
    <location>
        <position position="121"/>
    </location>
</feature>
<protein>
    <submittedName>
        <fullName evidence="4">Jg26414 protein</fullName>
    </submittedName>
</protein>
<evidence type="ECO:0000256" key="2">
    <source>
        <dbReference type="ARBA" id="ARBA00022942"/>
    </source>
</evidence>
<accession>A0A8S4QGC9</accession>
<evidence type="ECO:0000256" key="1">
    <source>
        <dbReference type="ARBA" id="ARBA00022737"/>
    </source>
</evidence>
<comment type="caution">
    <text evidence="4">The sequence shown here is derived from an EMBL/GenBank/DDBJ whole genome shotgun (WGS) entry which is preliminary data.</text>
</comment>
<name>A0A8S4QGC9_9NEOP</name>
<evidence type="ECO:0000256" key="3">
    <source>
        <dbReference type="SAM" id="MobiDB-lite"/>
    </source>
</evidence>
<sequence>LMSLNVTGKSKESKSKEKDKEKEANKELSSVQAVATLGVAVIALGEETGAEMCTRIFGQLGRYGEPAVRRAVPLAIALCSVSNPQLSVIDVLNKYSHDSDNDVAYNAIFAMGLVGAGTNNA</sequence>
<dbReference type="OrthoDB" id="10252509at2759"/>
<dbReference type="GO" id="GO:0008540">
    <property type="term" value="C:proteasome regulatory particle, base subcomplex"/>
    <property type="evidence" value="ECO:0007669"/>
    <property type="project" value="TreeGrafter"/>
</dbReference>
<keyword evidence="1" id="KW-0677">Repeat</keyword>
<evidence type="ECO:0000313" key="5">
    <source>
        <dbReference type="Proteomes" id="UP000838756"/>
    </source>
</evidence>
<dbReference type="InterPro" id="IPR011989">
    <property type="entry name" value="ARM-like"/>
</dbReference>
<dbReference type="SUPFAM" id="SSF48371">
    <property type="entry name" value="ARM repeat"/>
    <property type="match status" value="1"/>
</dbReference>
<dbReference type="GO" id="GO:0034515">
    <property type="term" value="C:proteasome storage granule"/>
    <property type="evidence" value="ECO:0007669"/>
    <property type="project" value="TreeGrafter"/>
</dbReference>
<dbReference type="GO" id="GO:0043161">
    <property type="term" value="P:proteasome-mediated ubiquitin-dependent protein catabolic process"/>
    <property type="evidence" value="ECO:0007669"/>
    <property type="project" value="TreeGrafter"/>
</dbReference>
<dbReference type="Proteomes" id="UP000838756">
    <property type="component" value="Unassembled WGS sequence"/>
</dbReference>